<keyword evidence="2" id="KW-1185">Reference proteome</keyword>
<proteinExistence type="predicted"/>
<accession>A0A8C4WX16</accession>
<dbReference type="AlphaFoldDB" id="A0A8C4WX16"/>
<protein>
    <recommendedName>
        <fullName evidence="3">Reverse transcriptase domain-containing protein</fullName>
    </recommendedName>
</protein>
<reference evidence="1" key="2">
    <citation type="submission" date="2025-09" db="UniProtKB">
        <authorList>
            <consortium name="Ensembl"/>
        </authorList>
    </citation>
    <scope>IDENTIFICATION</scope>
</reference>
<dbReference type="Proteomes" id="UP000694388">
    <property type="component" value="Unplaced"/>
</dbReference>
<evidence type="ECO:0000313" key="1">
    <source>
        <dbReference type="Ensembl" id="ENSEBUP00000016578.1"/>
    </source>
</evidence>
<dbReference type="PANTHER" id="PTHR33332">
    <property type="entry name" value="REVERSE TRANSCRIPTASE DOMAIN-CONTAINING PROTEIN"/>
    <property type="match status" value="1"/>
</dbReference>
<evidence type="ECO:0008006" key="3">
    <source>
        <dbReference type="Google" id="ProtNLM"/>
    </source>
</evidence>
<sequence>MLFLGSPEGRHTLVPSFVEGTEIDFSWISIRGRQVVSGQLPHQKLQYDQLSSEAQVTSRIPQGSVLNPLLFLIFINNRTDNDCVLYRHITSFQDCISLQMDLDMLQEWESKWLMEFHPSKCQVFHITNKQKVVLQSYNIHDHTLAEVNSAKYLGVHIDSKLNFNTHMDATVKKGNSNNALQSLNFS</sequence>
<name>A0A8C4WX16_EPTBU</name>
<reference evidence="1" key="1">
    <citation type="submission" date="2025-08" db="UniProtKB">
        <authorList>
            <consortium name="Ensembl"/>
        </authorList>
    </citation>
    <scope>IDENTIFICATION</scope>
</reference>
<dbReference type="Ensembl" id="ENSEBUT00000017154.1">
    <property type="protein sequence ID" value="ENSEBUP00000016578.1"/>
    <property type="gene ID" value="ENSEBUG00000010399.1"/>
</dbReference>
<organism evidence="1 2">
    <name type="scientific">Eptatretus burgeri</name>
    <name type="common">Inshore hagfish</name>
    <dbReference type="NCBI Taxonomy" id="7764"/>
    <lineage>
        <taxon>Eukaryota</taxon>
        <taxon>Metazoa</taxon>
        <taxon>Chordata</taxon>
        <taxon>Craniata</taxon>
        <taxon>Vertebrata</taxon>
        <taxon>Cyclostomata</taxon>
        <taxon>Myxini</taxon>
        <taxon>Myxiniformes</taxon>
        <taxon>Myxinidae</taxon>
        <taxon>Eptatretinae</taxon>
        <taxon>Eptatretus</taxon>
    </lineage>
</organism>
<evidence type="ECO:0000313" key="2">
    <source>
        <dbReference type="Proteomes" id="UP000694388"/>
    </source>
</evidence>
<dbReference type="GeneTree" id="ENSGT01150000286902"/>